<comment type="caution">
    <text evidence="2">The sequence shown here is derived from an EMBL/GenBank/DDBJ whole genome shotgun (WGS) entry which is preliminary data.</text>
</comment>
<dbReference type="Proteomes" id="UP001501705">
    <property type="component" value="Unassembled WGS sequence"/>
</dbReference>
<protein>
    <submittedName>
        <fullName evidence="2">Uncharacterized protein</fullName>
    </submittedName>
</protein>
<feature type="compositionally biased region" description="Polar residues" evidence="1">
    <location>
        <begin position="69"/>
        <end position="82"/>
    </location>
</feature>
<sequence>MRTFSTFVSARWYIGTESAGVGFTTGVGVDAALEDGVLEDGVLEGGALVGVPPPAAAASSPFGPLLQPANASTPTPTMTTNERIPGHPQM</sequence>
<keyword evidence="3" id="KW-1185">Reference proteome</keyword>
<organism evidence="2 3">
    <name type="scientific">Kribbella hippodromi</name>
    <dbReference type="NCBI Taxonomy" id="434347"/>
    <lineage>
        <taxon>Bacteria</taxon>
        <taxon>Bacillati</taxon>
        <taxon>Actinomycetota</taxon>
        <taxon>Actinomycetes</taxon>
        <taxon>Propionibacteriales</taxon>
        <taxon>Kribbellaceae</taxon>
        <taxon>Kribbella</taxon>
    </lineage>
</organism>
<evidence type="ECO:0000313" key="2">
    <source>
        <dbReference type="EMBL" id="GAA1603318.1"/>
    </source>
</evidence>
<reference evidence="3" key="1">
    <citation type="journal article" date="2019" name="Int. J. Syst. Evol. Microbiol.">
        <title>The Global Catalogue of Microorganisms (GCM) 10K type strain sequencing project: providing services to taxonomists for standard genome sequencing and annotation.</title>
        <authorList>
            <consortium name="The Broad Institute Genomics Platform"/>
            <consortium name="The Broad Institute Genome Sequencing Center for Infectious Disease"/>
            <person name="Wu L."/>
            <person name="Ma J."/>
        </authorList>
    </citation>
    <scope>NUCLEOTIDE SEQUENCE [LARGE SCALE GENOMIC DNA]</scope>
    <source>
        <strain evidence="3">JCM 15572</strain>
    </source>
</reference>
<evidence type="ECO:0000256" key="1">
    <source>
        <dbReference type="SAM" id="MobiDB-lite"/>
    </source>
</evidence>
<feature type="region of interest" description="Disordered" evidence="1">
    <location>
        <begin position="59"/>
        <end position="90"/>
    </location>
</feature>
<gene>
    <name evidence="2" type="ORF">GCM10009804_69680</name>
</gene>
<evidence type="ECO:0000313" key="3">
    <source>
        <dbReference type="Proteomes" id="UP001501705"/>
    </source>
</evidence>
<dbReference type="EMBL" id="BAAAPH010000032">
    <property type="protein sequence ID" value="GAA1603318.1"/>
    <property type="molecule type" value="Genomic_DNA"/>
</dbReference>
<accession>A0ABP4QD87</accession>
<proteinExistence type="predicted"/>
<name>A0ABP4QD87_9ACTN</name>